<evidence type="ECO:0000256" key="2">
    <source>
        <dbReference type="SAM" id="SignalP"/>
    </source>
</evidence>
<evidence type="ECO:0000313" key="4">
    <source>
        <dbReference type="Proteomes" id="UP000006461"/>
    </source>
</evidence>
<organism evidence="3 4">
    <name type="scientific">Modestobacter italicus (strain DSM 44449 / CECT 9708 / BC 501)</name>
    <dbReference type="NCBI Taxonomy" id="2732864"/>
    <lineage>
        <taxon>Bacteria</taxon>
        <taxon>Bacillati</taxon>
        <taxon>Actinomycetota</taxon>
        <taxon>Actinomycetes</taxon>
        <taxon>Geodermatophilales</taxon>
        <taxon>Geodermatophilaceae</taxon>
        <taxon>Modestobacter</taxon>
    </lineage>
</organism>
<dbReference type="OMA" id="TQTTDYI"/>
<dbReference type="InterPro" id="IPR007410">
    <property type="entry name" value="LpqE-like"/>
</dbReference>
<dbReference type="Pfam" id="PF04314">
    <property type="entry name" value="PCuAC"/>
    <property type="match status" value="1"/>
</dbReference>
<feature type="region of interest" description="Disordered" evidence="1">
    <location>
        <begin position="169"/>
        <end position="194"/>
    </location>
</feature>
<name>I4ES45_MODI5</name>
<accession>I4ES45</accession>
<evidence type="ECO:0000313" key="3">
    <source>
        <dbReference type="EMBL" id="CCH86208.1"/>
    </source>
</evidence>
<dbReference type="EMBL" id="FO203431">
    <property type="protein sequence ID" value="CCH86208.1"/>
    <property type="molecule type" value="Genomic_DNA"/>
</dbReference>
<dbReference type="SUPFAM" id="SSF110087">
    <property type="entry name" value="DR1885-like metal-binding protein"/>
    <property type="match status" value="1"/>
</dbReference>
<dbReference type="Gene3D" id="2.60.40.1890">
    <property type="entry name" value="PCu(A)C copper chaperone"/>
    <property type="match status" value="1"/>
</dbReference>
<proteinExistence type="predicted"/>
<dbReference type="AlphaFoldDB" id="I4ES45"/>
<protein>
    <recommendedName>
        <fullName evidence="5">Lipoprotein</fullName>
    </recommendedName>
</protein>
<dbReference type="PROSITE" id="PS51257">
    <property type="entry name" value="PROKAR_LIPOPROTEIN"/>
    <property type="match status" value="1"/>
</dbReference>
<feature type="signal peptide" evidence="2">
    <location>
        <begin position="1"/>
        <end position="21"/>
    </location>
</feature>
<feature type="compositionally biased region" description="Basic and acidic residues" evidence="1">
    <location>
        <begin position="173"/>
        <end position="186"/>
    </location>
</feature>
<dbReference type="KEGG" id="mmar:MODMU_0755"/>
<keyword evidence="4" id="KW-1185">Reference proteome</keyword>
<keyword evidence="2" id="KW-0732">Signal</keyword>
<dbReference type="HOGENOM" id="CLU_090292_0_0_11"/>
<gene>
    <name evidence="3" type="ordered locus">MODMU_0755</name>
</gene>
<feature type="chain" id="PRO_5038344799" description="Lipoprotein" evidence="2">
    <location>
        <begin position="22"/>
        <end position="194"/>
    </location>
</feature>
<reference evidence="3 4" key="1">
    <citation type="journal article" date="2012" name="J. Bacteriol.">
        <title>Genome Sequence of Radiation-Resistant Modestobacter marinus Strain BC501, a Representative Actinobacterium That Thrives on Calcareous Stone Surfaces.</title>
        <authorList>
            <person name="Normand P."/>
            <person name="Gury J."/>
            <person name="Pujic P."/>
            <person name="Chouaia B."/>
            <person name="Crotti E."/>
            <person name="Brusetti L."/>
            <person name="Daffonchio D."/>
            <person name="Vacherie B."/>
            <person name="Barbe V."/>
            <person name="Medigue C."/>
            <person name="Calteau A."/>
            <person name="Ghodhbane-Gtari F."/>
            <person name="Essoussi I."/>
            <person name="Nouioui I."/>
            <person name="Abbassi-Ghozzi I."/>
            <person name="Gtari M."/>
        </authorList>
    </citation>
    <scope>NUCLEOTIDE SEQUENCE [LARGE SCALE GENOMIC DNA]</scope>
    <source>
        <strain evidence="4">BC 501</strain>
    </source>
</reference>
<dbReference type="Proteomes" id="UP000006461">
    <property type="component" value="Chromosome"/>
</dbReference>
<dbReference type="InterPro" id="IPR036182">
    <property type="entry name" value="PCuAC_sf"/>
</dbReference>
<evidence type="ECO:0000256" key="1">
    <source>
        <dbReference type="SAM" id="MobiDB-lite"/>
    </source>
</evidence>
<dbReference type="STRING" id="477641.MODMU_0755"/>
<sequence>MNRGLRAAATAALLLTPVALGACSAGQVAQTAEQNRDKTGAMTNVGDLSLRAVEMPYPTGGVYAQGSSARLLAAVASSAETDDTLVRIEGDQFDSVEVVDPEAAGEPATNSGSLDLAVPADGILYLGSGTGPAVTLVGLADDIGVGQSINVTFTFEQAGSVTVPVPVATPARDLPRGEPFDFHGPEGVEEQAGG</sequence>
<evidence type="ECO:0008006" key="5">
    <source>
        <dbReference type="Google" id="ProtNLM"/>
    </source>
</evidence>
<dbReference type="eggNOG" id="COG2847">
    <property type="taxonomic scope" value="Bacteria"/>
</dbReference>
<dbReference type="OrthoDB" id="5188566at2"/>
<dbReference type="PATRIC" id="fig|477641.3.peg.706"/>